<organism evidence="1">
    <name type="scientific">marine metagenome</name>
    <dbReference type="NCBI Taxonomy" id="408172"/>
    <lineage>
        <taxon>unclassified sequences</taxon>
        <taxon>metagenomes</taxon>
        <taxon>ecological metagenomes</taxon>
    </lineage>
</organism>
<sequence>MSRHKLKWTVLALAGVFAWTACSNDTKLPANYHDDALGQPTDVESLLEGTDFTVTWQMASTTNVDGYVVSLTDTSGA</sequence>
<dbReference type="AlphaFoldDB" id="A0A382T043"/>
<feature type="non-terminal residue" evidence="1">
    <location>
        <position position="77"/>
    </location>
</feature>
<evidence type="ECO:0000313" key="1">
    <source>
        <dbReference type="EMBL" id="SVD15182.1"/>
    </source>
</evidence>
<reference evidence="1" key="1">
    <citation type="submission" date="2018-05" db="EMBL/GenBank/DDBJ databases">
        <authorList>
            <person name="Lanie J.A."/>
            <person name="Ng W.-L."/>
            <person name="Kazmierczak K.M."/>
            <person name="Andrzejewski T.M."/>
            <person name="Davidsen T.M."/>
            <person name="Wayne K.J."/>
            <person name="Tettelin H."/>
            <person name="Glass J.I."/>
            <person name="Rusch D."/>
            <person name="Podicherti R."/>
            <person name="Tsui H.-C.T."/>
            <person name="Winkler M.E."/>
        </authorList>
    </citation>
    <scope>NUCLEOTIDE SEQUENCE</scope>
</reference>
<proteinExistence type="predicted"/>
<name>A0A382T043_9ZZZZ</name>
<feature type="non-terminal residue" evidence="1">
    <location>
        <position position="1"/>
    </location>
</feature>
<dbReference type="PROSITE" id="PS51257">
    <property type="entry name" value="PROKAR_LIPOPROTEIN"/>
    <property type="match status" value="1"/>
</dbReference>
<protein>
    <submittedName>
        <fullName evidence="1">Uncharacterized protein</fullName>
    </submittedName>
</protein>
<gene>
    <name evidence="1" type="ORF">METZ01_LOCUS368036</name>
</gene>
<accession>A0A382T043</accession>
<dbReference type="EMBL" id="UINC01132705">
    <property type="protein sequence ID" value="SVD15182.1"/>
    <property type="molecule type" value="Genomic_DNA"/>
</dbReference>